<sequence>MKDVKKVTVAGQKVEIRKFTMRKFAELMLALEHLPGKLKGQFTKEELESFSNEQLLTKFPLLFATAQDDVFELVSVASGVDKELLNNADPVEFMGVIETILELNNVKAIVDKVKNLITVLRNKK</sequence>
<evidence type="ECO:0000313" key="2">
    <source>
        <dbReference type="Proteomes" id="UP000784880"/>
    </source>
</evidence>
<comment type="caution">
    <text evidence="1">The sequence shown here is derived from an EMBL/GenBank/DDBJ whole genome shotgun (WGS) entry which is preliminary data.</text>
</comment>
<protein>
    <submittedName>
        <fullName evidence="1">Uncharacterized protein</fullName>
    </submittedName>
</protein>
<name>A0ABS6JLF0_9BACI</name>
<proteinExistence type="predicted"/>
<dbReference type="EMBL" id="JAHQCS010000178">
    <property type="protein sequence ID" value="MBU9714416.1"/>
    <property type="molecule type" value="Genomic_DNA"/>
</dbReference>
<accession>A0ABS6JLF0</accession>
<keyword evidence="2" id="KW-1185">Reference proteome</keyword>
<evidence type="ECO:0000313" key="1">
    <source>
        <dbReference type="EMBL" id="MBU9714416.1"/>
    </source>
</evidence>
<gene>
    <name evidence="1" type="ORF">KS419_21995</name>
</gene>
<organism evidence="1 2">
    <name type="scientific">Evansella tamaricis</name>
    <dbReference type="NCBI Taxonomy" id="2069301"/>
    <lineage>
        <taxon>Bacteria</taxon>
        <taxon>Bacillati</taxon>
        <taxon>Bacillota</taxon>
        <taxon>Bacilli</taxon>
        <taxon>Bacillales</taxon>
        <taxon>Bacillaceae</taxon>
        <taxon>Evansella</taxon>
    </lineage>
</organism>
<dbReference type="Proteomes" id="UP000784880">
    <property type="component" value="Unassembled WGS sequence"/>
</dbReference>
<reference evidence="1 2" key="1">
    <citation type="submission" date="2021-06" db="EMBL/GenBank/DDBJ databases">
        <title>Bacillus sp. RD4P76, an endophyte from a halophyte.</title>
        <authorList>
            <person name="Sun J.-Q."/>
        </authorList>
    </citation>
    <scope>NUCLEOTIDE SEQUENCE [LARGE SCALE GENOMIC DNA]</scope>
    <source>
        <strain evidence="1 2">CGMCC 1.15917</strain>
    </source>
</reference>
<dbReference type="RefSeq" id="WP_217068975.1">
    <property type="nucleotide sequence ID" value="NZ_JAHQCS010000178.1"/>
</dbReference>